<dbReference type="PROSITE" id="PS50853">
    <property type="entry name" value="FN3"/>
    <property type="match status" value="2"/>
</dbReference>
<dbReference type="Proteomes" id="UP000472277">
    <property type="component" value="Unassembled WGS sequence"/>
</dbReference>
<dbReference type="InterPro" id="IPR003961">
    <property type="entry name" value="FN3_dom"/>
</dbReference>
<dbReference type="InParanoid" id="A0A674DG97"/>
<feature type="region of interest" description="Disordered" evidence="1">
    <location>
        <begin position="305"/>
        <end position="327"/>
    </location>
</feature>
<evidence type="ECO:0000313" key="4">
    <source>
        <dbReference type="Proteomes" id="UP000472277"/>
    </source>
</evidence>
<dbReference type="SMART" id="SM00060">
    <property type="entry name" value="FN3"/>
    <property type="match status" value="2"/>
</dbReference>
<dbReference type="Pfam" id="PF18078">
    <property type="entry name" value="Thioredoxin_11"/>
    <property type="match status" value="1"/>
</dbReference>
<feature type="domain" description="Fibronectin type-III" evidence="2">
    <location>
        <begin position="387"/>
        <end position="484"/>
    </location>
</feature>
<evidence type="ECO:0000256" key="1">
    <source>
        <dbReference type="SAM" id="MobiDB-lite"/>
    </source>
</evidence>
<evidence type="ECO:0000259" key="2">
    <source>
        <dbReference type="PROSITE" id="PS50853"/>
    </source>
</evidence>
<dbReference type="SUPFAM" id="SSF49265">
    <property type="entry name" value="Fibronectin type III"/>
    <property type="match status" value="1"/>
</dbReference>
<dbReference type="InterPro" id="IPR052090">
    <property type="entry name" value="Cytolytic_pore-forming_toxin"/>
</dbReference>
<dbReference type="InterPro" id="IPR036116">
    <property type="entry name" value="FN3_sf"/>
</dbReference>
<dbReference type="Pfam" id="PF21109">
    <property type="entry name" value="Stonustoxin_helical"/>
    <property type="match status" value="1"/>
</dbReference>
<proteinExistence type="predicted"/>
<dbReference type="Ensembl" id="ENSSTUT00000101918.1">
    <property type="protein sequence ID" value="ENSSTUP00000095022.1"/>
    <property type="gene ID" value="ENSSTUG00000042611.1"/>
</dbReference>
<dbReference type="CDD" id="cd00063">
    <property type="entry name" value="FN3"/>
    <property type="match status" value="2"/>
</dbReference>
<dbReference type="PANTHER" id="PTHR31594:SF16">
    <property type="entry name" value="SI:CH211-281L24.3"/>
    <property type="match status" value="1"/>
</dbReference>
<dbReference type="InterPro" id="IPR040581">
    <property type="entry name" value="Thioredoxin_11"/>
</dbReference>
<reference evidence="3" key="2">
    <citation type="submission" date="2025-09" db="UniProtKB">
        <authorList>
            <consortium name="Ensembl"/>
        </authorList>
    </citation>
    <scope>IDENTIFICATION</scope>
</reference>
<accession>A0A674DG97</accession>
<dbReference type="InterPro" id="IPR013783">
    <property type="entry name" value="Ig-like_fold"/>
</dbReference>
<reference evidence="3" key="1">
    <citation type="submission" date="2025-08" db="UniProtKB">
        <authorList>
            <consortium name="Ensembl"/>
        </authorList>
    </citation>
    <scope>IDENTIFICATION</scope>
</reference>
<keyword evidence="4" id="KW-1185">Reference proteome</keyword>
<evidence type="ECO:0000313" key="3">
    <source>
        <dbReference type="Ensembl" id="ENSSTUP00000095022.1"/>
    </source>
</evidence>
<dbReference type="GeneTree" id="ENSGT00940000165425"/>
<dbReference type="InterPro" id="IPR048997">
    <property type="entry name" value="Stonustoxin-like_helical"/>
</dbReference>
<dbReference type="PANTHER" id="PTHR31594">
    <property type="entry name" value="AIG1-TYPE G DOMAIN-CONTAINING PROTEIN"/>
    <property type="match status" value="1"/>
</dbReference>
<name>A0A674DG97_SALTR</name>
<dbReference type="Gene3D" id="1.20.58.1200">
    <property type="entry name" value="RNA silencing suppressor P21, N-terminal domain"/>
    <property type="match status" value="5"/>
</dbReference>
<sequence>MLSHRVLQEETDRTQRKATHVVMAVLYGAQAFFIFDSKHISGQHSGAGEADMHRVVKKMMPTFSADQIFSSLSDTEKLNSSLYQCTLYCDVDHINGSMTYDRALQVYETLPKHLGQEGEKAVPLYAWLYPLKNLGHSVEILFFTKAEGVLDHLRQATMRCQEIMTDSTNGCVMKWFPDLTYKLSRLSELLQKYQSEFKRELAMAVKTMRESEGVDENRLRDILQNHDQSPFCPQSVPLWLNNKAAEVKALNVCKTRNIPIMKSQEELDGVLRSSNDRLLCFTLTSLEDKDPFLSTMEQHKLSVQENTMNQSDLTGQQETQRPFKPPDLTQKLKSDLRLFTKSYEDSRDGENIKFIAAVIPDISVPGSSIRLYQQGSLITTNFLLGLKPDPVQVAERKQSCVLLTFPQSTIRRPERYRVEYRVMTTSFMKVSKRPWNEVVTLAPAETCVVAGLKPFTLYQIRYSVIEHSGMSDFSKVIEVKTLRSPPEHLYVSRLLNKTMETIKVTWFQPESEDGASVLHYKVDYKEAGLEGWSTMVTEGPECKCIISLNLSTCYRVRVSAVYGEGEGDTSETSRETDVPVNVWYIDLSERKASLLLEVLKLQPEKKPVELKGWSDEESEVRSFLQCLSYSSQLSFCPWRSDPSKQIKFLVDLLSQASEWEEQTGEKTLKLVSSVCTYNTFPFPNGDNSKQSDFLLDLYSHVKDYETQTGRSVLPALQPVYKSASPAVWSIDLSERKASLLLEVLKLQPEKKPVELKGWSDEESEVRSFLQCLPYISQLRFYPDWSDPSKLIKFLVDLLSQAAEWEEQTGEKTLKLVSSVCTYRTFPFQYGDNSKQSDFLLDLYSHVKDCETKTGRSVLPALQPVYQSAHAVWSIDLSERKASLFLEVLKLQPEKKPVELKGWSDEESEVRSFLQCLPYISQLSFCPWRPDPSKQIKFLVDLVSQAAEWEEQTGEKTLKLVSSVCTYSTFPYHYGNTSKQSDFLLDLYSHVKDYETQTGRSVLPALQPVYQSAPAVWYIDLSERKASLLLEVQKLQPEKKPVELKGWSDEESEVRSFLQCLSYISQLSFYPRRSDPSKQIKFLVDLLSQAAEWEEQTGEKTLKLVSSVWTYNTFPFPNGDNSEQSDFLLDLYSHVKDYETQTGRSVLPALQPVYQSAPAVWSINLSERKASLLLEVLKLQPEKKPVELKGWSDEESEVRSFLQYLPYISQLR</sequence>
<feature type="domain" description="Fibronectin type-III" evidence="2">
    <location>
        <begin position="485"/>
        <end position="581"/>
    </location>
</feature>
<feature type="compositionally biased region" description="Polar residues" evidence="1">
    <location>
        <begin position="305"/>
        <end position="320"/>
    </location>
</feature>
<organism evidence="3 4">
    <name type="scientific">Salmo trutta</name>
    <name type="common">Brown trout</name>
    <dbReference type="NCBI Taxonomy" id="8032"/>
    <lineage>
        <taxon>Eukaryota</taxon>
        <taxon>Metazoa</taxon>
        <taxon>Chordata</taxon>
        <taxon>Craniata</taxon>
        <taxon>Vertebrata</taxon>
        <taxon>Euteleostomi</taxon>
        <taxon>Actinopterygii</taxon>
        <taxon>Neopterygii</taxon>
        <taxon>Teleostei</taxon>
        <taxon>Protacanthopterygii</taxon>
        <taxon>Salmoniformes</taxon>
        <taxon>Salmonidae</taxon>
        <taxon>Salmoninae</taxon>
        <taxon>Salmo</taxon>
    </lineage>
</organism>
<dbReference type="Gene3D" id="2.60.40.10">
    <property type="entry name" value="Immunoglobulins"/>
    <property type="match status" value="2"/>
</dbReference>
<dbReference type="AlphaFoldDB" id="A0A674DG97"/>
<protein>
    <recommendedName>
        <fullName evidence="2">Fibronectin type-III domain-containing protein</fullName>
    </recommendedName>
</protein>